<evidence type="ECO:0000256" key="3">
    <source>
        <dbReference type="SAM" id="Phobius"/>
    </source>
</evidence>
<dbReference type="InterPro" id="IPR036388">
    <property type="entry name" value="WH-like_DNA-bd_sf"/>
</dbReference>
<dbReference type="EMBL" id="JAXAFO010000021">
    <property type="protein sequence ID" value="MDX6850198.1"/>
    <property type="molecule type" value="Genomic_DNA"/>
</dbReference>
<keyword evidence="3" id="KW-0812">Transmembrane</keyword>
<evidence type="ECO:0000256" key="2">
    <source>
        <dbReference type="PROSITE-ProRule" id="PRU01091"/>
    </source>
</evidence>
<evidence type="ECO:0000256" key="1">
    <source>
        <dbReference type="ARBA" id="ARBA00023125"/>
    </source>
</evidence>
<name>A0ABU4RZ97_9GAMM</name>
<gene>
    <name evidence="5" type="ORF">SCD92_12565</name>
</gene>
<dbReference type="SMART" id="SM00862">
    <property type="entry name" value="Trans_reg_C"/>
    <property type="match status" value="1"/>
</dbReference>
<dbReference type="SUPFAM" id="SSF46894">
    <property type="entry name" value="C-terminal effector domain of the bipartite response regulators"/>
    <property type="match status" value="1"/>
</dbReference>
<keyword evidence="3" id="KW-1133">Transmembrane helix</keyword>
<dbReference type="InterPro" id="IPR016032">
    <property type="entry name" value="Sig_transdc_resp-reg_C-effctor"/>
</dbReference>
<evidence type="ECO:0000313" key="6">
    <source>
        <dbReference type="Proteomes" id="UP001273505"/>
    </source>
</evidence>
<dbReference type="PROSITE" id="PS51755">
    <property type="entry name" value="OMPR_PHOB"/>
    <property type="match status" value="1"/>
</dbReference>
<dbReference type="Pfam" id="PF00486">
    <property type="entry name" value="Trans_reg_C"/>
    <property type="match status" value="1"/>
</dbReference>
<protein>
    <submittedName>
        <fullName evidence="5">Winged helix-turn-helix domain-containing protein</fullName>
    </submittedName>
</protein>
<feature type="transmembrane region" description="Helical" evidence="3">
    <location>
        <begin position="132"/>
        <end position="152"/>
    </location>
</feature>
<dbReference type="Proteomes" id="UP001273505">
    <property type="component" value="Unassembled WGS sequence"/>
</dbReference>
<dbReference type="Gene3D" id="1.10.10.10">
    <property type="entry name" value="Winged helix-like DNA-binding domain superfamily/Winged helix DNA-binding domain"/>
    <property type="match status" value="1"/>
</dbReference>
<keyword evidence="1 2" id="KW-0238">DNA-binding</keyword>
<dbReference type="RefSeq" id="WP_302720824.1">
    <property type="nucleotide sequence ID" value="NZ_JAULRU010000215.1"/>
</dbReference>
<organism evidence="5 6">
    <name type="scientific">Gilvimarinus gilvus</name>
    <dbReference type="NCBI Taxonomy" id="3058038"/>
    <lineage>
        <taxon>Bacteria</taxon>
        <taxon>Pseudomonadati</taxon>
        <taxon>Pseudomonadota</taxon>
        <taxon>Gammaproteobacteria</taxon>
        <taxon>Cellvibrionales</taxon>
        <taxon>Cellvibrionaceae</taxon>
        <taxon>Gilvimarinus</taxon>
    </lineage>
</organism>
<feature type="DNA-binding region" description="OmpR/PhoB-type" evidence="2">
    <location>
        <begin position="6"/>
        <end position="104"/>
    </location>
</feature>
<dbReference type="SUPFAM" id="SSF82171">
    <property type="entry name" value="DPP6 N-terminal domain-like"/>
    <property type="match status" value="1"/>
</dbReference>
<keyword evidence="3" id="KW-0472">Membrane</keyword>
<comment type="caution">
    <text evidence="5">The sequence shown here is derived from an EMBL/GenBank/DDBJ whole genome shotgun (WGS) entry which is preliminary data.</text>
</comment>
<dbReference type="InterPro" id="IPR001867">
    <property type="entry name" value="OmpR/PhoB-type_DNA-bd"/>
</dbReference>
<keyword evidence="6" id="KW-1185">Reference proteome</keyword>
<feature type="domain" description="OmpR/PhoB-type" evidence="4">
    <location>
        <begin position="6"/>
        <end position="104"/>
    </location>
</feature>
<evidence type="ECO:0000259" key="4">
    <source>
        <dbReference type="PROSITE" id="PS51755"/>
    </source>
</evidence>
<proteinExistence type="predicted"/>
<reference evidence="5 6" key="1">
    <citation type="submission" date="2023-11" db="EMBL/GenBank/DDBJ databases">
        <title>Gilvimarinus fulvus sp. nov., isolated from the surface of Kelp.</title>
        <authorList>
            <person name="Sun Y.Y."/>
            <person name="Gong Y."/>
            <person name="Du Z.J."/>
        </authorList>
    </citation>
    <scope>NUCLEOTIDE SEQUENCE [LARGE SCALE GENOMIC DNA]</scope>
    <source>
        <strain evidence="5 6">SDUM040013</strain>
    </source>
</reference>
<evidence type="ECO:0000313" key="5">
    <source>
        <dbReference type="EMBL" id="MDX6850198.1"/>
    </source>
</evidence>
<dbReference type="Gene3D" id="2.120.10.30">
    <property type="entry name" value="TolB, C-terminal domain"/>
    <property type="match status" value="1"/>
</dbReference>
<accession>A0ABU4RZ97</accession>
<sequence length="704" mass="78863">MKGDDSTAFRIGDITVYPARNELCTKASTASVQPKVMAVLSYLSEQHPRVVSTDELMDKVWSGRVVTQSSVQKSMTFLRKAIAALVGDQIYIEHHSKKGYQLIRKPEWLRDAYQPNTSSLWRNLANLLASKVVFSGLILALVGALLITYGFAHKDRWLWGVSHSTQFTAGSTLSLNVDKVAEVVPHPRKDYIALIGVTGSQHQVLVRNSNGDIWSIARSARRWSLLQWSPDGRYLAVVERDSLGAKGVPLFGSQASLLTLHVYELDLENRVLLDKHRLSDWYGDIYSVTWWQEGVLEFVARSGSKAVRNRYRYALATQNLQQVRALEFSVNPINSQVHQSFTALLTPAEPGLQLDFLNEDQQRFQSFQIDASAAEISWLPDASGVLVTKNHRDWKIYYRDGTVKTVKKPDTDRALSSAHFEEDGDSLVYLGTSMTDQLWLQDSSRVSLLEKKGHIDQVLPDIGESALILVRHHQDTAQILKVLTDNKNSETLDSRATILYERDGASLENLNWQVPGQTLTFNVGADVFTMQLASGLVEKLTSARGVGRAWSVSSDSKDMIFERRHMNVKNLWRYIADDKGWTQVTFGDVASTVGMSGVVYYQNVDQPGVWRLNADGPSQRLLAEQLPANSKLLAIKAEYLYFTVGVQCSESDIMRVNINTGELVRLQPEVPDSETLAYHPDMGRIYTPCLEAEAEVSTLIANSH</sequence>
<dbReference type="InterPro" id="IPR011042">
    <property type="entry name" value="6-blade_b-propeller_TolB-like"/>
</dbReference>